<name>A0ABP7R088_9SPHI</name>
<feature type="chain" id="PRO_5047319316" description="DUF4198 domain-containing protein" evidence="1">
    <location>
        <begin position="20"/>
        <end position="235"/>
    </location>
</feature>
<keyword evidence="3" id="KW-1185">Reference proteome</keyword>
<dbReference type="EMBL" id="BAAAZC010000031">
    <property type="protein sequence ID" value="GAA3990547.1"/>
    <property type="molecule type" value="Genomic_DNA"/>
</dbReference>
<feature type="signal peptide" evidence="1">
    <location>
        <begin position="1"/>
        <end position="19"/>
    </location>
</feature>
<comment type="caution">
    <text evidence="2">The sequence shown here is derived from an EMBL/GenBank/DDBJ whole genome shotgun (WGS) entry which is preliminary data.</text>
</comment>
<evidence type="ECO:0000313" key="2">
    <source>
        <dbReference type="EMBL" id="GAA3990547.1"/>
    </source>
</evidence>
<proteinExistence type="predicted"/>
<dbReference type="RefSeq" id="WP_259086699.1">
    <property type="nucleotide sequence ID" value="NZ_BAAAZC010000031.1"/>
</dbReference>
<sequence length="235" mass="25479">MKTITLTFLLTLSTSLLFAHSLWIETAAKGKIGQSQSVKLYFGEFAQDERDELSKWRSDLPSLTLWLIAPDGQKTQLETKQGGNVVESAFTPQKDGVYTLLVSHKLKDLSGGTGLLEFSASTNVSVGTTVAPEANLNTNEIKALPVGATKVNSPLKIKVWVKGENKAGGTVLVFSPNKWAQELTTDGDGSVTFTPLWPGKYVVEATNFNNVPGSVGAINYKTFWQGATYSFEVNK</sequence>
<keyword evidence="1" id="KW-0732">Signal</keyword>
<dbReference type="Gene3D" id="2.60.40.10">
    <property type="entry name" value="Immunoglobulins"/>
    <property type="match status" value="2"/>
</dbReference>
<gene>
    <name evidence="2" type="ORF">GCM10022210_50220</name>
</gene>
<dbReference type="InterPro" id="IPR019613">
    <property type="entry name" value="DUF4198"/>
</dbReference>
<accession>A0ABP7R088</accession>
<reference evidence="3" key="1">
    <citation type="journal article" date="2019" name="Int. J. Syst. Evol. Microbiol.">
        <title>The Global Catalogue of Microorganisms (GCM) 10K type strain sequencing project: providing services to taxonomists for standard genome sequencing and annotation.</title>
        <authorList>
            <consortium name="The Broad Institute Genomics Platform"/>
            <consortium name="The Broad Institute Genome Sequencing Center for Infectious Disease"/>
            <person name="Wu L."/>
            <person name="Ma J."/>
        </authorList>
    </citation>
    <scope>NUCLEOTIDE SEQUENCE [LARGE SCALE GENOMIC DNA]</scope>
    <source>
        <strain evidence="3">JCM 16601</strain>
    </source>
</reference>
<dbReference type="Pfam" id="PF10670">
    <property type="entry name" value="DUF4198"/>
    <property type="match status" value="1"/>
</dbReference>
<dbReference type="Proteomes" id="UP001500742">
    <property type="component" value="Unassembled WGS sequence"/>
</dbReference>
<evidence type="ECO:0008006" key="4">
    <source>
        <dbReference type="Google" id="ProtNLM"/>
    </source>
</evidence>
<evidence type="ECO:0000313" key="3">
    <source>
        <dbReference type="Proteomes" id="UP001500742"/>
    </source>
</evidence>
<protein>
    <recommendedName>
        <fullName evidence="4">DUF4198 domain-containing protein</fullName>
    </recommendedName>
</protein>
<dbReference type="InterPro" id="IPR013783">
    <property type="entry name" value="Ig-like_fold"/>
</dbReference>
<dbReference type="SUPFAM" id="SSF49478">
    <property type="entry name" value="Cna protein B-type domain"/>
    <property type="match status" value="1"/>
</dbReference>
<evidence type="ECO:0000256" key="1">
    <source>
        <dbReference type="SAM" id="SignalP"/>
    </source>
</evidence>
<organism evidence="2 3">
    <name type="scientific">Mucilaginibacter dorajii</name>
    <dbReference type="NCBI Taxonomy" id="692994"/>
    <lineage>
        <taxon>Bacteria</taxon>
        <taxon>Pseudomonadati</taxon>
        <taxon>Bacteroidota</taxon>
        <taxon>Sphingobacteriia</taxon>
        <taxon>Sphingobacteriales</taxon>
        <taxon>Sphingobacteriaceae</taxon>
        <taxon>Mucilaginibacter</taxon>
    </lineage>
</organism>